<evidence type="ECO:0000313" key="1">
    <source>
        <dbReference type="EMBL" id="JAD54180.1"/>
    </source>
</evidence>
<reference evidence="1" key="1">
    <citation type="submission" date="2014-09" db="EMBL/GenBank/DDBJ databases">
        <authorList>
            <person name="Magalhaes I.L.F."/>
            <person name="Oliveira U."/>
            <person name="Santos F.R."/>
            <person name="Vidigal T.H.D.A."/>
            <person name="Brescovit A.D."/>
            <person name="Santos A.J."/>
        </authorList>
    </citation>
    <scope>NUCLEOTIDE SEQUENCE</scope>
    <source>
        <tissue evidence="1">Shoot tissue taken approximately 20 cm above the soil surface</tissue>
    </source>
</reference>
<organism evidence="1">
    <name type="scientific">Arundo donax</name>
    <name type="common">Giant reed</name>
    <name type="synonym">Donax arundinaceus</name>
    <dbReference type="NCBI Taxonomy" id="35708"/>
    <lineage>
        <taxon>Eukaryota</taxon>
        <taxon>Viridiplantae</taxon>
        <taxon>Streptophyta</taxon>
        <taxon>Embryophyta</taxon>
        <taxon>Tracheophyta</taxon>
        <taxon>Spermatophyta</taxon>
        <taxon>Magnoliopsida</taxon>
        <taxon>Liliopsida</taxon>
        <taxon>Poales</taxon>
        <taxon>Poaceae</taxon>
        <taxon>PACMAD clade</taxon>
        <taxon>Arundinoideae</taxon>
        <taxon>Arundineae</taxon>
        <taxon>Arundo</taxon>
    </lineage>
</organism>
<accession>A0A0A9AZ53</accession>
<name>A0A0A9AZ53_ARUDO</name>
<proteinExistence type="predicted"/>
<protein>
    <submittedName>
        <fullName evidence="1">Uncharacterized protein</fullName>
    </submittedName>
</protein>
<sequence>MLNFPCVLPSVCHNFHG</sequence>
<dbReference type="AlphaFoldDB" id="A0A0A9AZ53"/>
<reference evidence="1" key="2">
    <citation type="journal article" date="2015" name="Data Brief">
        <title>Shoot transcriptome of the giant reed, Arundo donax.</title>
        <authorList>
            <person name="Barrero R.A."/>
            <person name="Guerrero F.D."/>
            <person name="Moolhuijzen P."/>
            <person name="Goolsby J.A."/>
            <person name="Tidwell J."/>
            <person name="Bellgard S.E."/>
            <person name="Bellgard M.I."/>
        </authorList>
    </citation>
    <scope>NUCLEOTIDE SEQUENCE</scope>
    <source>
        <tissue evidence="1">Shoot tissue taken approximately 20 cm above the soil surface</tissue>
    </source>
</reference>
<dbReference type="EMBL" id="GBRH01243715">
    <property type="protein sequence ID" value="JAD54180.1"/>
    <property type="molecule type" value="Transcribed_RNA"/>
</dbReference>